<dbReference type="EMBL" id="JAVHNQ010000006">
    <property type="protein sequence ID" value="KAK6343819.1"/>
    <property type="molecule type" value="Genomic_DNA"/>
</dbReference>
<comment type="caution">
    <text evidence="2">The sequence shown here is derived from an EMBL/GenBank/DDBJ whole genome shotgun (WGS) entry which is preliminary data.</text>
</comment>
<sequence length="230" mass="25555">MAADKSATALRIRNNQRRSRANRKEYIASLERRLAEYATHGIQATVEMQVAARAVATENQRLRMLLSSVGVSEEKVAEYLRTSHDRPAPTDVRMDVDQTKKSSTQCHETIGKEDVASGKDDALPLDSENNTIPEAPDHSSLDRTDIESSDQTQTEPKPTKSSHTRSRLCSSSSTSSPTLETPCETAASIILRMRGQDDESAVYSRFGCEDGFPKSCRIKNTILFQLMDEM</sequence>
<feature type="compositionally biased region" description="Low complexity" evidence="1">
    <location>
        <begin position="167"/>
        <end position="181"/>
    </location>
</feature>
<evidence type="ECO:0000256" key="1">
    <source>
        <dbReference type="SAM" id="MobiDB-lite"/>
    </source>
</evidence>
<evidence type="ECO:0000313" key="2">
    <source>
        <dbReference type="EMBL" id="KAK6343819.1"/>
    </source>
</evidence>
<proteinExistence type="predicted"/>
<evidence type="ECO:0000313" key="3">
    <source>
        <dbReference type="Proteomes" id="UP001375240"/>
    </source>
</evidence>
<gene>
    <name evidence="2" type="ORF">TWF696_007479</name>
</gene>
<evidence type="ECO:0008006" key="4">
    <source>
        <dbReference type="Google" id="ProtNLM"/>
    </source>
</evidence>
<feature type="region of interest" description="Disordered" evidence="1">
    <location>
        <begin position="81"/>
        <end position="181"/>
    </location>
</feature>
<dbReference type="CDD" id="cd14688">
    <property type="entry name" value="bZIP_YAP"/>
    <property type="match status" value="1"/>
</dbReference>
<keyword evidence="3" id="KW-1185">Reference proteome</keyword>
<feature type="compositionally biased region" description="Basic and acidic residues" evidence="1">
    <location>
        <begin position="109"/>
        <end position="122"/>
    </location>
</feature>
<organism evidence="2 3">
    <name type="scientific">Orbilia brochopaga</name>
    <dbReference type="NCBI Taxonomy" id="3140254"/>
    <lineage>
        <taxon>Eukaryota</taxon>
        <taxon>Fungi</taxon>
        <taxon>Dikarya</taxon>
        <taxon>Ascomycota</taxon>
        <taxon>Pezizomycotina</taxon>
        <taxon>Orbiliomycetes</taxon>
        <taxon>Orbiliales</taxon>
        <taxon>Orbiliaceae</taxon>
        <taxon>Orbilia</taxon>
    </lineage>
</organism>
<protein>
    <recommendedName>
        <fullName evidence="4">BZIP domain-containing protein</fullName>
    </recommendedName>
</protein>
<feature type="compositionally biased region" description="Basic and acidic residues" evidence="1">
    <location>
        <begin position="135"/>
        <end position="146"/>
    </location>
</feature>
<reference evidence="2 3" key="1">
    <citation type="submission" date="2019-10" db="EMBL/GenBank/DDBJ databases">
        <authorList>
            <person name="Palmer J.M."/>
        </authorList>
    </citation>
    <scope>NUCLEOTIDE SEQUENCE [LARGE SCALE GENOMIC DNA]</scope>
    <source>
        <strain evidence="2 3">TWF696</strain>
    </source>
</reference>
<dbReference type="AlphaFoldDB" id="A0AAV9UL33"/>
<dbReference type="PANTHER" id="PTHR42070">
    <property type="entry name" value="FILAMENT ASSOCIATED PROTEIN, PUTATIVE (AFU_ORTHOLOGUE AFUA_8G06630)-RELATED"/>
    <property type="match status" value="1"/>
</dbReference>
<dbReference type="PANTHER" id="PTHR42070:SF1">
    <property type="entry name" value="FILAMENT ASSOCIATED PROTEIN, PUTATIVE (AFU_ORTHOLOGUE AFUA_8G06630)-RELATED"/>
    <property type="match status" value="1"/>
</dbReference>
<name>A0AAV9UL33_9PEZI</name>
<feature type="compositionally biased region" description="Basic and acidic residues" evidence="1">
    <location>
        <begin position="81"/>
        <end position="100"/>
    </location>
</feature>
<dbReference type="Proteomes" id="UP001375240">
    <property type="component" value="Unassembled WGS sequence"/>
</dbReference>
<accession>A0AAV9UL33</accession>